<keyword evidence="2" id="KW-1185">Reference proteome</keyword>
<dbReference type="SUPFAM" id="SSF53850">
    <property type="entry name" value="Periplasmic binding protein-like II"/>
    <property type="match status" value="1"/>
</dbReference>
<dbReference type="PANTHER" id="PTHR43649">
    <property type="entry name" value="ARABINOSE-BINDING PROTEIN-RELATED"/>
    <property type="match status" value="1"/>
</dbReference>
<evidence type="ECO:0000313" key="1">
    <source>
        <dbReference type="EMBL" id="MBM6743413.1"/>
    </source>
</evidence>
<dbReference type="EMBL" id="JACJKH010000004">
    <property type="protein sequence ID" value="MBM6743413.1"/>
    <property type="molecule type" value="Genomic_DNA"/>
</dbReference>
<sequence>MRLYRKWITRMIQAAAALLLLAGMYFWSRPQAQTQELEFGMFTGSNWGVENADAFVIIDRAIERFEESHPGVTVRYTSGIEKKDYSEWCAKRLLEGEMPDVFMVLDTDFNQYCSLGILQELNTFMELDPEFQSEEIFQTAMDIGKGMEEIQYALPYEVVPTMLFVNKTLLRQEGIEMPQQDWIWDDFLEICRKVTKDTDGDGRIDQFGTYNYSWQDAMYTSGGSAFDNEKQNVDFSNQYVIESVKFMKELLALNQGENVTQEDFDAGKVAFMPLTFAEYRTYKTYPYKIKKYSNFQWDCTTFPGRTHGENISKVDALLIGINHDSTEKELAWEFLKELVCGYESQLDIFRYSQGVSVLESVARSEKAASIIQEDMDKEEQVISGELLCDVIEHGTITPKYYQYETYEQMISLANTEITEIFEKNKNIESSMKIFQREIRKYLNQ</sequence>
<proteinExistence type="predicted"/>
<gene>
    <name evidence="1" type="ORF">H6A32_03690</name>
</gene>
<protein>
    <submittedName>
        <fullName evidence="1">Extracellular solute-binding protein</fullName>
    </submittedName>
</protein>
<evidence type="ECO:0000313" key="2">
    <source>
        <dbReference type="Proteomes" id="UP000775686"/>
    </source>
</evidence>
<comment type="caution">
    <text evidence="1">The sequence shown here is derived from an EMBL/GenBank/DDBJ whole genome shotgun (WGS) entry which is preliminary data.</text>
</comment>
<reference evidence="1 2" key="1">
    <citation type="journal article" date="2021" name="Sci. Rep.">
        <title>The distribution of antibiotic resistance genes in chicken gut microbiota commensals.</title>
        <authorList>
            <person name="Juricova H."/>
            <person name="Matiasovicova J."/>
            <person name="Kubasova T."/>
            <person name="Cejkova D."/>
            <person name="Rychlik I."/>
        </authorList>
    </citation>
    <scope>NUCLEOTIDE SEQUENCE [LARGE SCALE GENOMIC DNA]</scope>
    <source>
        <strain evidence="1 2">An770</strain>
    </source>
</reference>
<organism evidence="1 2">
    <name type="scientific">Drancourtella massiliensis</name>
    <dbReference type="NCBI Taxonomy" id="1632013"/>
    <lineage>
        <taxon>Bacteria</taxon>
        <taxon>Bacillati</taxon>
        <taxon>Bacillota</taxon>
        <taxon>Clostridia</taxon>
        <taxon>Eubacteriales</taxon>
        <taxon>Oscillospiraceae</taxon>
        <taxon>Drancourtella</taxon>
    </lineage>
</organism>
<dbReference type="Pfam" id="PF01547">
    <property type="entry name" value="SBP_bac_1"/>
    <property type="match status" value="1"/>
</dbReference>
<dbReference type="RefSeq" id="WP_204863790.1">
    <property type="nucleotide sequence ID" value="NZ_JACJKH010000004.1"/>
</dbReference>
<dbReference type="InterPro" id="IPR050490">
    <property type="entry name" value="Bact_solute-bd_prot1"/>
</dbReference>
<dbReference type="Gene3D" id="3.40.190.10">
    <property type="entry name" value="Periplasmic binding protein-like II"/>
    <property type="match status" value="1"/>
</dbReference>
<accession>A0ABS2EEK1</accession>
<dbReference type="InterPro" id="IPR006059">
    <property type="entry name" value="SBP"/>
</dbReference>
<name>A0ABS2EEK1_9FIRM</name>
<dbReference type="Proteomes" id="UP000775686">
    <property type="component" value="Unassembled WGS sequence"/>
</dbReference>
<dbReference type="PANTHER" id="PTHR43649:SF12">
    <property type="entry name" value="DIACETYLCHITOBIOSE BINDING PROTEIN DASA"/>
    <property type="match status" value="1"/>
</dbReference>